<organism evidence="2 3">
    <name type="scientific">Dactylosporangium maewongense</name>
    <dbReference type="NCBI Taxonomy" id="634393"/>
    <lineage>
        <taxon>Bacteria</taxon>
        <taxon>Bacillati</taxon>
        <taxon>Actinomycetota</taxon>
        <taxon>Actinomycetes</taxon>
        <taxon>Micromonosporales</taxon>
        <taxon>Micromonosporaceae</taxon>
        <taxon>Dactylosporangium</taxon>
    </lineage>
</organism>
<evidence type="ECO:0000259" key="1">
    <source>
        <dbReference type="PROSITE" id="PS50011"/>
    </source>
</evidence>
<dbReference type="InterPro" id="IPR000719">
    <property type="entry name" value="Prot_kinase_dom"/>
</dbReference>
<keyword evidence="3" id="KW-1185">Reference proteome</keyword>
<reference evidence="3" key="1">
    <citation type="journal article" date="2019" name="Int. J. Syst. Evol. Microbiol.">
        <title>The Global Catalogue of Microorganisms (GCM) 10K type strain sequencing project: providing services to taxonomists for standard genome sequencing and annotation.</title>
        <authorList>
            <consortium name="The Broad Institute Genomics Platform"/>
            <consortium name="The Broad Institute Genome Sequencing Center for Infectious Disease"/>
            <person name="Wu L."/>
            <person name="Ma J."/>
        </authorList>
    </citation>
    <scope>NUCLEOTIDE SEQUENCE [LARGE SCALE GENOMIC DNA]</scope>
    <source>
        <strain evidence="3">JCM 15933</strain>
    </source>
</reference>
<dbReference type="Proteomes" id="UP001501470">
    <property type="component" value="Unassembled WGS sequence"/>
</dbReference>
<dbReference type="InterPro" id="IPR011009">
    <property type="entry name" value="Kinase-like_dom_sf"/>
</dbReference>
<dbReference type="Pfam" id="PF07714">
    <property type="entry name" value="PK_Tyr_Ser-Thr"/>
    <property type="match status" value="1"/>
</dbReference>
<dbReference type="Gene3D" id="1.10.510.10">
    <property type="entry name" value="Transferase(Phosphotransferase) domain 1"/>
    <property type="match status" value="1"/>
</dbReference>
<dbReference type="RefSeq" id="WP_344511392.1">
    <property type="nucleotide sequence ID" value="NZ_BAAAQD010000028.1"/>
</dbReference>
<sequence>MADEVVTVGQLGALGRLLGTGGQARVYEAPHLRLPDAPGPLVYKEYKPESKARQGPRQLVKFRNGLEPAGRAKLDSFTAWPLRVVEDGSQVSGVIMPLIDPSFMQLRTLPGTGTKKTSTREVQNLLVPPQRAALVGMPVVTAQQRLTICRDLAAALHWLHAMDLVFGDLNARNELFRLSGHPSVMLVDCDGVRKKGTMAEVAQLDAPDWDAPEGWLTTQSDCYKFGLFVLRVFSSGDQQSTTRDPARADAALDDDGRQLLRATLSEVPGSRPPIEDWGYYFRYRLTGKPPPAADPARTVPQPRPAAVVPAAKTTATTGWIRDRVTGRWTPL</sequence>
<comment type="caution">
    <text evidence="2">The sequence shown here is derived from an EMBL/GenBank/DDBJ whole genome shotgun (WGS) entry which is preliminary data.</text>
</comment>
<dbReference type="EMBL" id="BAAAQD010000028">
    <property type="protein sequence ID" value="GAA1559118.1"/>
    <property type="molecule type" value="Genomic_DNA"/>
</dbReference>
<dbReference type="SUPFAM" id="SSF56112">
    <property type="entry name" value="Protein kinase-like (PK-like)"/>
    <property type="match status" value="1"/>
</dbReference>
<proteinExistence type="predicted"/>
<gene>
    <name evidence="2" type="ORF">GCM10009827_095140</name>
</gene>
<name>A0ABP4NET7_9ACTN</name>
<evidence type="ECO:0000313" key="3">
    <source>
        <dbReference type="Proteomes" id="UP001501470"/>
    </source>
</evidence>
<evidence type="ECO:0000313" key="2">
    <source>
        <dbReference type="EMBL" id="GAA1559118.1"/>
    </source>
</evidence>
<protein>
    <recommendedName>
        <fullName evidence="1">Protein kinase domain-containing protein</fullName>
    </recommendedName>
</protein>
<feature type="domain" description="Protein kinase" evidence="1">
    <location>
        <begin position="12"/>
        <end position="281"/>
    </location>
</feature>
<dbReference type="InterPro" id="IPR001245">
    <property type="entry name" value="Ser-Thr/Tyr_kinase_cat_dom"/>
</dbReference>
<dbReference type="PROSITE" id="PS50011">
    <property type="entry name" value="PROTEIN_KINASE_DOM"/>
    <property type="match status" value="1"/>
</dbReference>
<accession>A0ABP4NET7</accession>